<accession>A0A0E0FTY7</accession>
<dbReference type="AlphaFoldDB" id="A0A0E0FTY7"/>
<organism evidence="1">
    <name type="scientific">Oryza nivara</name>
    <name type="common">Indian wild rice</name>
    <name type="synonym">Oryza sativa f. spontanea</name>
    <dbReference type="NCBI Taxonomy" id="4536"/>
    <lineage>
        <taxon>Eukaryota</taxon>
        <taxon>Viridiplantae</taxon>
        <taxon>Streptophyta</taxon>
        <taxon>Embryophyta</taxon>
        <taxon>Tracheophyta</taxon>
        <taxon>Spermatophyta</taxon>
        <taxon>Magnoliopsida</taxon>
        <taxon>Liliopsida</taxon>
        <taxon>Poales</taxon>
        <taxon>Poaceae</taxon>
        <taxon>BOP clade</taxon>
        <taxon>Oryzoideae</taxon>
        <taxon>Oryzeae</taxon>
        <taxon>Oryzinae</taxon>
        <taxon>Oryza</taxon>
    </lineage>
</organism>
<dbReference type="STRING" id="4536.A0A0E0FTY7"/>
<sequence length="150" mass="16710">MERLMVVGLWCAHPDHAHRPSIRQALNVLKFEAPLPSLPPKMPVPSYFPPPDLVSPVSVEGTSSTDGPGVSLASRHTEVADCMESSDRNSQVDLLRAHSRVPRENKEVEFSRTRQLDTGHTLSSPCRFLQMRLSIVILIVIVKGYSFAWP</sequence>
<protein>
    <recommendedName>
        <fullName evidence="3">Legume lectin domain-containing protein</fullName>
    </recommendedName>
</protein>
<name>A0A0E0FTY7_ORYNI</name>
<reference evidence="1" key="1">
    <citation type="submission" date="2015-04" db="UniProtKB">
        <authorList>
            <consortium name="EnsemblPlants"/>
        </authorList>
    </citation>
    <scope>IDENTIFICATION</scope>
    <source>
        <strain evidence="1">SL10</strain>
    </source>
</reference>
<keyword evidence="2" id="KW-1185">Reference proteome</keyword>
<evidence type="ECO:0000313" key="1">
    <source>
        <dbReference type="EnsemblPlants" id="ONIVA01G37360.1"/>
    </source>
</evidence>
<evidence type="ECO:0000313" key="2">
    <source>
        <dbReference type="Proteomes" id="UP000006591"/>
    </source>
</evidence>
<dbReference type="HOGENOM" id="CLU_1743452_0_0_1"/>
<proteinExistence type="predicted"/>
<dbReference type="Proteomes" id="UP000006591">
    <property type="component" value="Chromosome 1"/>
</dbReference>
<reference evidence="1" key="2">
    <citation type="submission" date="2018-04" db="EMBL/GenBank/DDBJ databases">
        <title>OnivRS2 (Oryza nivara Reference Sequence Version 2).</title>
        <authorList>
            <person name="Zhang J."/>
            <person name="Kudrna D."/>
            <person name="Lee S."/>
            <person name="Talag J."/>
            <person name="Rajasekar S."/>
            <person name="Welchert J."/>
            <person name="Hsing Y.-I."/>
            <person name="Wing R.A."/>
        </authorList>
    </citation>
    <scope>NUCLEOTIDE SEQUENCE [LARGE SCALE GENOMIC DNA]</scope>
</reference>
<dbReference type="Gramene" id="ONIVA01G37360.1">
    <property type="protein sequence ID" value="ONIVA01G37360.1"/>
    <property type="gene ID" value="ONIVA01G37360"/>
</dbReference>
<evidence type="ECO:0008006" key="3">
    <source>
        <dbReference type="Google" id="ProtNLM"/>
    </source>
</evidence>
<dbReference type="EnsemblPlants" id="ONIVA01G37360.1">
    <property type="protein sequence ID" value="ONIVA01G37360.1"/>
    <property type="gene ID" value="ONIVA01G37360"/>
</dbReference>